<feature type="DNA-binding region" description="H-T-H motif" evidence="4">
    <location>
        <begin position="39"/>
        <end position="58"/>
    </location>
</feature>
<evidence type="ECO:0000313" key="6">
    <source>
        <dbReference type="EMBL" id="GHG00260.1"/>
    </source>
</evidence>
<keyword evidence="7" id="KW-1185">Reference proteome</keyword>
<evidence type="ECO:0000256" key="2">
    <source>
        <dbReference type="ARBA" id="ARBA00023125"/>
    </source>
</evidence>
<evidence type="ECO:0000256" key="1">
    <source>
        <dbReference type="ARBA" id="ARBA00023015"/>
    </source>
</evidence>
<comment type="caution">
    <text evidence="6">The sequence shown here is derived from an EMBL/GenBank/DDBJ whole genome shotgun (WGS) entry which is preliminary data.</text>
</comment>
<dbReference type="Pfam" id="PF13305">
    <property type="entry name" value="TetR_C_33"/>
    <property type="match status" value="1"/>
</dbReference>
<gene>
    <name evidence="6" type="ORF">GCM10017567_13830</name>
</gene>
<evidence type="ECO:0000256" key="3">
    <source>
        <dbReference type="ARBA" id="ARBA00023163"/>
    </source>
</evidence>
<evidence type="ECO:0000313" key="7">
    <source>
        <dbReference type="Proteomes" id="UP000649955"/>
    </source>
</evidence>
<dbReference type="PANTHER" id="PTHR30055:SF234">
    <property type="entry name" value="HTH-TYPE TRANSCRIPTIONAL REGULATOR BETI"/>
    <property type="match status" value="1"/>
</dbReference>
<dbReference type="PANTHER" id="PTHR30055">
    <property type="entry name" value="HTH-TYPE TRANSCRIPTIONAL REGULATOR RUTR"/>
    <property type="match status" value="1"/>
</dbReference>
<dbReference type="PROSITE" id="PS50977">
    <property type="entry name" value="HTH_TETR_2"/>
    <property type="match status" value="1"/>
</dbReference>
<dbReference type="SUPFAM" id="SSF46689">
    <property type="entry name" value="Homeodomain-like"/>
    <property type="match status" value="1"/>
</dbReference>
<reference evidence="7" key="1">
    <citation type="journal article" date="2019" name="Int. J. Syst. Evol. Microbiol.">
        <title>The Global Catalogue of Microorganisms (GCM) 10K type strain sequencing project: providing services to taxonomists for standard genome sequencing and annotation.</title>
        <authorList>
            <consortium name="The Broad Institute Genomics Platform"/>
            <consortium name="The Broad Institute Genome Sequencing Center for Infectious Disease"/>
            <person name="Wu L."/>
            <person name="Ma J."/>
        </authorList>
    </citation>
    <scope>NUCLEOTIDE SEQUENCE [LARGE SCALE GENOMIC DNA]</scope>
    <source>
        <strain evidence="7">CGMCC 4.7680</strain>
    </source>
</reference>
<dbReference type="EMBL" id="BNAW01000004">
    <property type="protein sequence ID" value="GHG00260.1"/>
    <property type="molecule type" value="Genomic_DNA"/>
</dbReference>
<sequence length="199" mass="21526">MEETRRRPNARGKGELLREEIVTAAVGMLDELADDEALSLRAVARAVSIAATSVYLHFPDRDALVLAAMRRCHEELVAAGDEAAAAAAGPADALRARILAQAAWAQEHPGLYKVLHESAVHRRHGMPFKEVMVARTVEAVQACMDAGVAPADDATTVAIDLRTAVNGMLAQRINEPDLPWPPAAEQLDRFLVKLVGLRR</sequence>
<name>A0ABQ3K5J8_9PSEU</name>
<organism evidence="6 7">
    <name type="scientific">Amycolatopsis bullii</name>
    <dbReference type="NCBI Taxonomy" id="941987"/>
    <lineage>
        <taxon>Bacteria</taxon>
        <taxon>Bacillati</taxon>
        <taxon>Actinomycetota</taxon>
        <taxon>Actinomycetes</taxon>
        <taxon>Pseudonocardiales</taxon>
        <taxon>Pseudonocardiaceae</taxon>
        <taxon>Amycolatopsis</taxon>
    </lineage>
</organism>
<dbReference type="SUPFAM" id="SSF48498">
    <property type="entry name" value="Tetracyclin repressor-like, C-terminal domain"/>
    <property type="match status" value="1"/>
</dbReference>
<proteinExistence type="predicted"/>
<keyword evidence="3" id="KW-0804">Transcription</keyword>
<dbReference type="Pfam" id="PF00440">
    <property type="entry name" value="TetR_N"/>
    <property type="match status" value="1"/>
</dbReference>
<protein>
    <submittedName>
        <fullName evidence="6">TetR family transcriptional regulator</fullName>
    </submittedName>
</protein>
<dbReference type="RefSeq" id="WP_191307391.1">
    <property type="nucleotide sequence ID" value="NZ_BNAW01000004.1"/>
</dbReference>
<dbReference type="InterPro" id="IPR001647">
    <property type="entry name" value="HTH_TetR"/>
</dbReference>
<evidence type="ECO:0000259" key="5">
    <source>
        <dbReference type="PROSITE" id="PS50977"/>
    </source>
</evidence>
<dbReference type="InterPro" id="IPR050109">
    <property type="entry name" value="HTH-type_TetR-like_transc_reg"/>
</dbReference>
<dbReference type="Gene3D" id="1.10.357.10">
    <property type="entry name" value="Tetracycline Repressor, domain 2"/>
    <property type="match status" value="1"/>
</dbReference>
<dbReference type="InterPro" id="IPR036271">
    <property type="entry name" value="Tet_transcr_reg_TetR-rel_C_sf"/>
</dbReference>
<feature type="domain" description="HTH tetR-type" evidence="5">
    <location>
        <begin position="15"/>
        <end position="76"/>
    </location>
</feature>
<dbReference type="InterPro" id="IPR009057">
    <property type="entry name" value="Homeodomain-like_sf"/>
</dbReference>
<accession>A0ABQ3K5J8</accession>
<dbReference type="InterPro" id="IPR025996">
    <property type="entry name" value="MT1864/Rv1816-like_C"/>
</dbReference>
<dbReference type="Proteomes" id="UP000649955">
    <property type="component" value="Unassembled WGS sequence"/>
</dbReference>
<keyword evidence="1" id="KW-0805">Transcription regulation</keyword>
<keyword evidence="2 4" id="KW-0238">DNA-binding</keyword>
<evidence type="ECO:0000256" key="4">
    <source>
        <dbReference type="PROSITE-ProRule" id="PRU00335"/>
    </source>
</evidence>